<dbReference type="InterPro" id="IPR000326">
    <property type="entry name" value="PAP2/HPO"/>
</dbReference>
<keyword evidence="4" id="KW-1185">Reference proteome</keyword>
<proteinExistence type="predicted"/>
<dbReference type="InterPro" id="IPR036938">
    <property type="entry name" value="PAP2/HPO_sf"/>
</dbReference>
<dbReference type="Proteomes" id="UP000198935">
    <property type="component" value="Unassembled WGS sequence"/>
</dbReference>
<feature type="transmembrane region" description="Helical" evidence="1">
    <location>
        <begin position="231"/>
        <end position="252"/>
    </location>
</feature>
<keyword evidence="1" id="KW-1133">Transmembrane helix</keyword>
<dbReference type="Gene3D" id="1.20.144.10">
    <property type="entry name" value="Phosphatidic acid phosphatase type 2/haloperoxidase"/>
    <property type="match status" value="1"/>
</dbReference>
<accession>A0A1H3PNZ0</accession>
<dbReference type="PANTHER" id="PTHR14969">
    <property type="entry name" value="SPHINGOSINE-1-PHOSPHATE PHOSPHOHYDROLASE"/>
    <property type="match status" value="1"/>
</dbReference>
<feature type="transmembrane region" description="Helical" evidence="1">
    <location>
        <begin position="264"/>
        <end position="283"/>
    </location>
</feature>
<evidence type="ECO:0000256" key="1">
    <source>
        <dbReference type="SAM" id="Phobius"/>
    </source>
</evidence>
<sequence>MREWETEIVRFFTGLQQPLLDQLAWVLTFMGNETFYFLVLPFVYWCVSKKFGIRLLYVLVLSVYIKSFLKMTFAITRPVGTEGINSLYVESAEVGTHFPHDSFPSGHAQGSATLWWYIAASVKKRSFWIFSIILVLLISFSRLYTGVHWPADIIGGMAIATVILLVARFIENIIDSLTEMVKFILAVIVPLMLVLIFPEPEGYRYGGFLLGGGIGYFIEKNKLDMVIPSSWVNRLAAYLVGIAGIFALQTGLKAVFPEAWLFDGLRYALIGLWGLWIAPWLFVKIRLYRRKY</sequence>
<organism evidence="3 4">
    <name type="scientific">Evansella caseinilytica</name>
    <dbReference type="NCBI Taxonomy" id="1503961"/>
    <lineage>
        <taxon>Bacteria</taxon>
        <taxon>Bacillati</taxon>
        <taxon>Bacillota</taxon>
        <taxon>Bacilli</taxon>
        <taxon>Bacillales</taxon>
        <taxon>Bacillaceae</taxon>
        <taxon>Evansella</taxon>
    </lineage>
</organism>
<dbReference type="Pfam" id="PF01569">
    <property type="entry name" value="PAP2"/>
    <property type="match status" value="1"/>
</dbReference>
<name>A0A1H3PNZ0_9BACI</name>
<dbReference type="SMART" id="SM00014">
    <property type="entry name" value="acidPPc"/>
    <property type="match status" value="1"/>
</dbReference>
<dbReference type="EMBL" id="FNPI01000005">
    <property type="protein sequence ID" value="SDZ02680.1"/>
    <property type="molecule type" value="Genomic_DNA"/>
</dbReference>
<gene>
    <name evidence="3" type="ORF">SAMN05421736_105132</name>
</gene>
<evidence type="ECO:0000313" key="4">
    <source>
        <dbReference type="Proteomes" id="UP000198935"/>
    </source>
</evidence>
<keyword evidence="1" id="KW-0812">Transmembrane</keyword>
<feature type="transmembrane region" description="Helical" evidence="1">
    <location>
        <begin position="127"/>
        <end position="147"/>
    </location>
</feature>
<dbReference type="PANTHER" id="PTHR14969:SF13">
    <property type="entry name" value="AT30094P"/>
    <property type="match status" value="1"/>
</dbReference>
<dbReference type="STRING" id="1503961.SAMN05421736_105132"/>
<protein>
    <submittedName>
        <fullName evidence="3">PAP2 superfamily protein</fullName>
    </submittedName>
</protein>
<feature type="transmembrane region" description="Helical" evidence="1">
    <location>
        <begin position="51"/>
        <end position="69"/>
    </location>
</feature>
<feature type="transmembrane region" description="Helical" evidence="1">
    <location>
        <begin position="23"/>
        <end position="45"/>
    </location>
</feature>
<reference evidence="4" key="1">
    <citation type="submission" date="2016-10" db="EMBL/GenBank/DDBJ databases">
        <authorList>
            <person name="Varghese N."/>
            <person name="Submissions S."/>
        </authorList>
    </citation>
    <scope>NUCLEOTIDE SEQUENCE [LARGE SCALE GENOMIC DNA]</scope>
    <source>
        <strain evidence="4">SP</strain>
    </source>
</reference>
<evidence type="ECO:0000313" key="3">
    <source>
        <dbReference type="EMBL" id="SDZ02680.1"/>
    </source>
</evidence>
<keyword evidence="1" id="KW-0472">Membrane</keyword>
<feature type="domain" description="Phosphatidic acid phosphatase type 2/haloperoxidase" evidence="2">
    <location>
        <begin position="53"/>
        <end position="168"/>
    </location>
</feature>
<feature type="transmembrane region" description="Helical" evidence="1">
    <location>
        <begin position="177"/>
        <end position="197"/>
    </location>
</feature>
<feature type="transmembrane region" description="Helical" evidence="1">
    <location>
        <begin position="203"/>
        <end position="219"/>
    </location>
</feature>
<evidence type="ECO:0000259" key="2">
    <source>
        <dbReference type="SMART" id="SM00014"/>
    </source>
</evidence>
<feature type="transmembrane region" description="Helical" evidence="1">
    <location>
        <begin position="153"/>
        <end position="170"/>
    </location>
</feature>
<dbReference type="SUPFAM" id="SSF48317">
    <property type="entry name" value="Acid phosphatase/Vanadium-dependent haloperoxidase"/>
    <property type="match status" value="1"/>
</dbReference>
<dbReference type="AlphaFoldDB" id="A0A1H3PNZ0"/>